<dbReference type="Proteomes" id="UP000473826">
    <property type="component" value="Unassembled WGS sequence"/>
</dbReference>
<dbReference type="Gene3D" id="2.170.150.40">
    <property type="entry name" value="Domain of unknown function (DUF427)"/>
    <property type="match status" value="2"/>
</dbReference>
<protein>
    <recommendedName>
        <fullName evidence="1">DUF427 domain-containing protein</fullName>
    </recommendedName>
</protein>
<dbReference type="EMBL" id="QKWK01000004">
    <property type="protein sequence ID" value="TXT10895.1"/>
    <property type="molecule type" value="Genomic_DNA"/>
</dbReference>
<comment type="caution">
    <text evidence="2">The sequence shown here is derived from an EMBL/GenBank/DDBJ whole genome shotgun (WGS) entry which is preliminary data.</text>
</comment>
<accession>A0A7D8YZT7</accession>
<dbReference type="OrthoDB" id="18996at2759"/>
<proteinExistence type="predicted"/>
<evidence type="ECO:0000259" key="1">
    <source>
        <dbReference type="Pfam" id="PF04248"/>
    </source>
</evidence>
<dbReference type="InterPro" id="IPR038694">
    <property type="entry name" value="DUF427_sf"/>
</dbReference>
<evidence type="ECO:0000313" key="2">
    <source>
        <dbReference type="EMBL" id="TXT10895.1"/>
    </source>
</evidence>
<organism evidence="2 3">
    <name type="scientific">Vanrija humicola</name>
    <name type="common">Yeast</name>
    <name type="synonym">Cryptococcus humicola</name>
    <dbReference type="NCBI Taxonomy" id="5417"/>
    <lineage>
        <taxon>Eukaryota</taxon>
        <taxon>Fungi</taxon>
        <taxon>Dikarya</taxon>
        <taxon>Basidiomycota</taxon>
        <taxon>Agaricomycotina</taxon>
        <taxon>Tremellomycetes</taxon>
        <taxon>Trichosporonales</taxon>
        <taxon>Trichosporonaceae</taxon>
        <taxon>Vanrija</taxon>
    </lineage>
</organism>
<keyword evidence="3" id="KW-1185">Reference proteome</keyword>
<dbReference type="PANTHER" id="PTHR34310">
    <property type="entry name" value="DUF427 DOMAIN PROTEIN (AFU_ORTHOLOGUE AFUA_3G02220)"/>
    <property type="match status" value="1"/>
</dbReference>
<reference evidence="2 3" key="1">
    <citation type="journal article" date="2019" name="PLoS Genet.">
        <title>Convergent evolution of linked mating-type loci in basidiomycete fungi.</title>
        <authorList>
            <person name="Sun S."/>
            <person name="Coelho M.A."/>
            <person name="Heitman J."/>
            <person name="Nowrousian M."/>
        </authorList>
    </citation>
    <scope>NUCLEOTIDE SEQUENCE [LARGE SCALE GENOMIC DNA]</scope>
    <source>
        <strain evidence="2 3">CBS 4282</strain>
    </source>
</reference>
<dbReference type="AlphaFoldDB" id="A0A7D8YZT7"/>
<feature type="domain" description="DUF427" evidence="1">
    <location>
        <begin position="54"/>
        <end position="137"/>
    </location>
</feature>
<gene>
    <name evidence="2" type="ORF">VHUM_01646</name>
</gene>
<dbReference type="PANTHER" id="PTHR34310:SF9">
    <property type="entry name" value="BLR5716 PROTEIN"/>
    <property type="match status" value="1"/>
</dbReference>
<dbReference type="InterPro" id="IPR007361">
    <property type="entry name" value="DUF427"/>
</dbReference>
<feature type="domain" description="DUF427" evidence="1">
    <location>
        <begin position="194"/>
        <end position="281"/>
    </location>
</feature>
<name>A0A7D8YZT7_VANHU</name>
<sequence length="300" mass="33703">MTVDLTTTAPAIPSFAGKIDTAIPAPITESGILKPRIEIANPAFTFQPTSRRVRGVVGETAVVDSRHHLLVWEPHNKLPDYSFPSAHVRTELLTPSAGPAEPTTHPYGRPRWPEVQWFDLTVGDRKIEHAAWKWSVPGLEDYITFHWLKGKVDKWFEEDELVFDAAELPFNHPRDPYARIDVVPSSRHVKVLDTAGNLLAESTNGLFLYETSLPPRIYLPKADVKFDNLEDVDLATTCPYKGRTGGYWSAKAVSTKPIAWSYGEPSLNVSKIKDRVAFFNEHVKIFVDGVEYVDSPKVWA</sequence>
<evidence type="ECO:0000313" key="3">
    <source>
        <dbReference type="Proteomes" id="UP000473826"/>
    </source>
</evidence>
<dbReference type="Pfam" id="PF04248">
    <property type="entry name" value="NTP_transf_9"/>
    <property type="match status" value="2"/>
</dbReference>